<gene>
    <name evidence="7" type="ORF">J437_LFUL007328</name>
</gene>
<dbReference type="SUPFAM" id="SSF81321">
    <property type="entry name" value="Family A G protein-coupled receptor-like"/>
    <property type="match status" value="1"/>
</dbReference>
<dbReference type="GO" id="GO:0005886">
    <property type="term" value="C:plasma membrane"/>
    <property type="evidence" value="ECO:0007669"/>
    <property type="project" value="TreeGrafter"/>
</dbReference>
<keyword evidence="6" id="KW-0472">Membrane</keyword>
<feature type="transmembrane region" description="Helical" evidence="6">
    <location>
        <begin position="210"/>
        <end position="232"/>
    </location>
</feature>
<dbReference type="PANTHER" id="PTHR24243:SF107">
    <property type="entry name" value="NEUROPEPTIDES CAPA RECEPTOR"/>
    <property type="match status" value="1"/>
</dbReference>
<keyword evidence="3" id="KW-0675">Receptor</keyword>
<evidence type="ECO:0000256" key="6">
    <source>
        <dbReference type="SAM" id="Phobius"/>
    </source>
</evidence>
<feature type="region of interest" description="Disordered" evidence="5">
    <location>
        <begin position="142"/>
        <end position="182"/>
    </location>
</feature>
<keyword evidence="8" id="KW-1185">Reference proteome</keyword>
<feature type="compositionally biased region" description="Basic and acidic residues" evidence="5">
    <location>
        <begin position="161"/>
        <end position="170"/>
    </location>
</feature>
<dbReference type="AlphaFoldDB" id="A0A8K0P370"/>
<dbReference type="GO" id="GO:0008188">
    <property type="term" value="F:neuropeptide receptor activity"/>
    <property type="evidence" value="ECO:0007669"/>
    <property type="project" value="TreeGrafter"/>
</dbReference>
<keyword evidence="6" id="KW-0812">Transmembrane</keyword>
<organism evidence="7 8">
    <name type="scientific">Ladona fulva</name>
    <name type="common">Scarce chaser dragonfly</name>
    <name type="synonym">Libellula fulva</name>
    <dbReference type="NCBI Taxonomy" id="123851"/>
    <lineage>
        <taxon>Eukaryota</taxon>
        <taxon>Metazoa</taxon>
        <taxon>Ecdysozoa</taxon>
        <taxon>Arthropoda</taxon>
        <taxon>Hexapoda</taxon>
        <taxon>Insecta</taxon>
        <taxon>Pterygota</taxon>
        <taxon>Palaeoptera</taxon>
        <taxon>Odonata</taxon>
        <taxon>Epiprocta</taxon>
        <taxon>Anisoptera</taxon>
        <taxon>Libelluloidea</taxon>
        <taxon>Libellulidae</taxon>
        <taxon>Ladona</taxon>
    </lineage>
</organism>
<keyword evidence="2" id="KW-0297">G-protein coupled receptor</keyword>
<dbReference type="Proteomes" id="UP000792457">
    <property type="component" value="Unassembled WGS sequence"/>
</dbReference>
<dbReference type="PANTHER" id="PTHR24243">
    <property type="entry name" value="G-PROTEIN COUPLED RECEPTOR"/>
    <property type="match status" value="1"/>
</dbReference>
<reference evidence="7" key="2">
    <citation type="submission" date="2017-10" db="EMBL/GenBank/DDBJ databases">
        <title>Ladona fulva Genome sequencing and assembly.</title>
        <authorList>
            <person name="Murali S."/>
            <person name="Richards S."/>
            <person name="Bandaranaike D."/>
            <person name="Bellair M."/>
            <person name="Blankenburg K."/>
            <person name="Chao H."/>
            <person name="Dinh H."/>
            <person name="Doddapaneni H."/>
            <person name="Dugan-Rocha S."/>
            <person name="Elkadiri S."/>
            <person name="Gnanaolivu R."/>
            <person name="Hernandez B."/>
            <person name="Skinner E."/>
            <person name="Javaid M."/>
            <person name="Lee S."/>
            <person name="Li M."/>
            <person name="Ming W."/>
            <person name="Munidasa M."/>
            <person name="Muniz J."/>
            <person name="Nguyen L."/>
            <person name="Hughes D."/>
            <person name="Osuji N."/>
            <person name="Pu L.-L."/>
            <person name="Puazo M."/>
            <person name="Qu C."/>
            <person name="Quiroz J."/>
            <person name="Raj R."/>
            <person name="Weissenberger G."/>
            <person name="Xin Y."/>
            <person name="Zou X."/>
            <person name="Han Y."/>
            <person name="Worley K."/>
            <person name="Muzny D."/>
            <person name="Gibbs R."/>
        </authorList>
    </citation>
    <scope>NUCLEOTIDE SEQUENCE</scope>
    <source>
        <strain evidence="7">Sampled in the wild</strain>
    </source>
</reference>
<dbReference type="OrthoDB" id="5962705at2759"/>
<evidence type="ECO:0000256" key="5">
    <source>
        <dbReference type="SAM" id="MobiDB-lite"/>
    </source>
</evidence>
<evidence type="ECO:0000256" key="3">
    <source>
        <dbReference type="ARBA" id="ARBA00023170"/>
    </source>
</evidence>
<comment type="subcellular location">
    <subcellularLocation>
        <location evidence="1">Membrane</location>
        <topology evidence="1">Multi-pass membrane protein</topology>
    </subcellularLocation>
</comment>
<evidence type="ECO:0000313" key="8">
    <source>
        <dbReference type="Proteomes" id="UP000792457"/>
    </source>
</evidence>
<evidence type="ECO:0000256" key="1">
    <source>
        <dbReference type="ARBA" id="ARBA00004141"/>
    </source>
</evidence>
<evidence type="ECO:0000313" key="7">
    <source>
        <dbReference type="EMBL" id="KAG8234170.1"/>
    </source>
</evidence>
<evidence type="ECO:0000256" key="2">
    <source>
        <dbReference type="ARBA" id="ARBA00023040"/>
    </source>
</evidence>
<comment type="caution">
    <text evidence="7">The sequence shown here is derived from an EMBL/GenBank/DDBJ whole genome shotgun (WGS) entry which is preliminary data.</text>
</comment>
<keyword evidence="6" id="KW-1133">Transmembrane helix</keyword>
<dbReference type="Gene3D" id="1.20.1070.10">
    <property type="entry name" value="Rhodopsin 7-helix transmembrane proteins"/>
    <property type="match status" value="1"/>
</dbReference>
<name>A0A8K0P370_LADFU</name>
<accession>A0A8K0P370</accession>
<evidence type="ECO:0000256" key="4">
    <source>
        <dbReference type="ARBA" id="ARBA00023224"/>
    </source>
</evidence>
<sequence length="311" mass="34647">MDNGRNLLQDKGTRIRDVNRLLVRGRWDVYHLTLTTLQDLLLLRADGGGLLNGALPGHLPSSPLLRHVRKGSKGDPPPVGSFLLGRLASGLLHRGQLRRLPSRIGAHCPRVRLLRPPRREPPAPLATLRDLLHSVLHAPHGRHSRSVHAHGAENKTLAVHSGREKEEQRQRQRGALREPAGAFAKDRGQDARLLYVYAKESPNYPQINEWMYYITGFFYYISSTVNPILYNVMSARYRRAFRDTLCCPSRPAPANILSSSGPSTKWINGNGGPSPVRKTLLLLSEVSVDVVETEDVPEERSVLPTSSETCV</sequence>
<reference evidence="7" key="1">
    <citation type="submission" date="2013-04" db="EMBL/GenBank/DDBJ databases">
        <authorList>
            <person name="Qu J."/>
            <person name="Murali S.C."/>
            <person name="Bandaranaike D."/>
            <person name="Bellair M."/>
            <person name="Blankenburg K."/>
            <person name="Chao H."/>
            <person name="Dinh H."/>
            <person name="Doddapaneni H."/>
            <person name="Downs B."/>
            <person name="Dugan-Rocha S."/>
            <person name="Elkadiri S."/>
            <person name="Gnanaolivu R.D."/>
            <person name="Hernandez B."/>
            <person name="Javaid M."/>
            <person name="Jayaseelan J.C."/>
            <person name="Lee S."/>
            <person name="Li M."/>
            <person name="Ming W."/>
            <person name="Munidasa M."/>
            <person name="Muniz J."/>
            <person name="Nguyen L."/>
            <person name="Ongeri F."/>
            <person name="Osuji N."/>
            <person name="Pu L.-L."/>
            <person name="Puazo M."/>
            <person name="Qu C."/>
            <person name="Quiroz J."/>
            <person name="Raj R."/>
            <person name="Weissenberger G."/>
            <person name="Xin Y."/>
            <person name="Zou X."/>
            <person name="Han Y."/>
            <person name="Richards S."/>
            <person name="Worley K."/>
            <person name="Muzny D."/>
            <person name="Gibbs R."/>
        </authorList>
    </citation>
    <scope>NUCLEOTIDE SEQUENCE</scope>
    <source>
        <strain evidence="7">Sampled in the wild</strain>
    </source>
</reference>
<keyword evidence="4" id="KW-0807">Transducer</keyword>
<dbReference type="EMBL" id="KZ308788">
    <property type="protein sequence ID" value="KAG8234170.1"/>
    <property type="molecule type" value="Genomic_DNA"/>
</dbReference>
<proteinExistence type="predicted"/>
<protein>
    <submittedName>
        <fullName evidence="7">Uncharacterized protein</fullName>
    </submittedName>
</protein>